<gene>
    <name evidence="9" type="ORF">PX52LOC_00698</name>
</gene>
<reference evidence="10" key="1">
    <citation type="submission" date="2019-08" db="EMBL/GenBank/DDBJ databases">
        <title>Limnoglobus roseus gen. nov., sp. nov., a novel freshwater planctomycete with a giant genome from the family Gemmataceae.</title>
        <authorList>
            <person name="Kulichevskaya I.S."/>
            <person name="Naumoff D.G."/>
            <person name="Miroshnikov K."/>
            <person name="Ivanova A."/>
            <person name="Philippov D.A."/>
            <person name="Hakobyan A."/>
            <person name="Rijpstra I.C."/>
            <person name="Sinninghe Damste J.S."/>
            <person name="Liesack W."/>
            <person name="Dedysh S.N."/>
        </authorList>
    </citation>
    <scope>NUCLEOTIDE SEQUENCE [LARGE SCALE GENOMIC DNA]</scope>
    <source>
        <strain evidence="10">PX52</strain>
    </source>
</reference>
<dbReference type="PANTHER" id="PTHR35008:SF8">
    <property type="entry name" value="ALCOHOL DEHYDROGENASE CYTOCHROME C SUBUNIT"/>
    <property type="match status" value="1"/>
</dbReference>
<proteinExistence type="predicted"/>
<keyword evidence="10" id="KW-1185">Reference proteome</keyword>
<evidence type="ECO:0000256" key="5">
    <source>
        <dbReference type="ARBA" id="ARBA00023004"/>
    </source>
</evidence>
<dbReference type="SUPFAM" id="SSF46626">
    <property type="entry name" value="Cytochrome c"/>
    <property type="match status" value="2"/>
</dbReference>
<dbReference type="KEGG" id="lrs:PX52LOC_00698"/>
<evidence type="ECO:0000256" key="7">
    <source>
        <dbReference type="SAM" id="MobiDB-lite"/>
    </source>
</evidence>
<dbReference type="InterPro" id="IPR008168">
    <property type="entry name" value="Cyt_C_IC"/>
</dbReference>
<evidence type="ECO:0000256" key="3">
    <source>
        <dbReference type="ARBA" id="ARBA00022723"/>
    </source>
</evidence>
<keyword evidence="5 6" id="KW-0408">Iron</keyword>
<dbReference type="PRINTS" id="PR00605">
    <property type="entry name" value="CYTCHROMECIC"/>
</dbReference>
<evidence type="ECO:0000313" key="9">
    <source>
        <dbReference type="EMBL" id="QEL13840.1"/>
    </source>
</evidence>
<feature type="region of interest" description="Disordered" evidence="7">
    <location>
        <begin position="226"/>
        <end position="256"/>
    </location>
</feature>
<evidence type="ECO:0000256" key="1">
    <source>
        <dbReference type="ARBA" id="ARBA00022448"/>
    </source>
</evidence>
<dbReference type="Proteomes" id="UP000324974">
    <property type="component" value="Chromosome"/>
</dbReference>
<evidence type="ECO:0000259" key="8">
    <source>
        <dbReference type="PROSITE" id="PS51007"/>
    </source>
</evidence>
<evidence type="ECO:0000313" key="10">
    <source>
        <dbReference type="Proteomes" id="UP000324974"/>
    </source>
</evidence>
<keyword evidence="2 6" id="KW-0349">Heme</keyword>
<dbReference type="OrthoDB" id="9808312at2"/>
<evidence type="ECO:0000256" key="4">
    <source>
        <dbReference type="ARBA" id="ARBA00022982"/>
    </source>
</evidence>
<name>A0A5C1A584_9BACT</name>
<dbReference type="GO" id="GO:0020037">
    <property type="term" value="F:heme binding"/>
    <property type="evidence" value="ECO:0007669"/>
    <property type="project" value="InterPro"/>
</dbReference>
<keyword evidence="3 6" id="KW-0479">Metal-binding</keyword>
<dbReference type="Pfam" id="PF00034">
    <property type="entry name" value="Cytochrom_C"/>
    <property type="match status" value="1"/>
</dbReference>
<sequence length="311" mass="33212">MGDSPVLFPAHAAPPKLSRFRQGLVGLAPLALLAAWLAGGVATFDYASRTPPPSDHMPPPDGRALFIKHCAYCHGENGTGQGLAGLNPHARYFGRDKYKFTSTHKGDQGGLPTDADLVYTIRTGILGSAMPGFADKMTDDELRAVVAHVRDLSRAGLVERYKREADNNQEDPDWKDIAKKVEKESQPGEANTFPAFTPATPASVDRGRVLFVNTAKTACASCHGADGRGDGPGVVSDKKNDPPWIGGDGLPNKPRDLTSGVFKTGGEKAHLYSLIFYGIPGTPMPPHSKLSPREVEDLVDYVQSLGASAKK</sequence>
<dbReference type="PANTHER" id="PTHR35008">
    <property type="entry name" value="BLL4482 PROTEIN-RELATED"/>
    <property type="match status" value="1"/>
</dbReference>
<keyword evidence="1" id="KW-0813">Transport</keyword>
<keyword evidence="4" id="KW-0249">Electron transport</keyword>
<evidence type="ECO:0000256" key="6">
    <source>
        <dbReference type="PROSITE-ProRule" id="PRU00433"/>
    </source>
</evidence>
<dbReference type="AlphaFoldDB" id="A0A5C1A584"/>
<dbReference type="InterPro" id="IPR051459">
    <property type="entry name" value="Cytochrome_c-type_DH"/>
</dbReference>
<dbReference type="PROSITE" id="PS51007">
    <property type="entry name" value="CYTC"/>
    <property type="match status" value="2"/>
</dbReference>
<dbReference type="GO" id="GO:0005506">
    <property type="term" value="F:iron ion binding"/>
    <property type="evidence" value="ECO:0007669"/>
    <property type="project" value="InterPro"/>
</dbReference>
<dbReference type="RefSeq" id="WP_149108778.1">
    <property type="nucleotide sequence ID" value="NZ_CP042425.1"/>
</dbReference>
<organism evidence="9 10">
    <name type="scientific">Limnoglobus roseus</name>
    <dbReference type="NCBI Taxonomy" id="2598579"/>
    <lineage>
        <taxon>Bacteria</taxon>
        <taxon>Pseudomonadati</taxon>
        <taxon>Planctomycetota</taxon>
        <taxon>Planctomycetia</taxon>
        <taxon>Gemmatales</taxon>
        <taxon>Gemmataceae</taxon>
        <taxon>Limnoglobus</taxon>
    </lineage>
</organism>
<protein>
    <submittedName>
        <fullName evidence="9">Cytochrome c</fullName>
    </submittedName>
</protein>
<dbReference type="InterPro" id="IPR036909">
    <property type="entry name" value="Cyt_c-like_dom_sf"/>
</dbReference>
<feature type="domain" description="Cytochrome c" evidence="8">
    <location>
        <begin position="57"/>
        <end position="153"/>
    </location>
</feature>
<evidence type="ECO:0000256" key="2">
    <source>
        <dbReference type="ARBA" id="ARBA00022617"/>
    </source>
</evidence>
<dbReference type="InterPro" id="IPR009056">
    <property type="entry name" value="Cyt_c-like_dom"/>
</dbReference>
<dbReference type="EMBL" id="CP042425">
    <property type="protein sequence ID" value="QEL13840.1"/>
    <property type="molecule type" value="Genomic_DNA"/>
</dbReference>
<accession>A0A5C1A584</accession>
<dbReference type="Gene3D" id="1.10.760.10">
    <property type="entry name" value="Cytochrome c-like domain"/>
    <property type="match status" value="2"/>
</dbReference>
<dbReference type="Pfam" id="PF13442">
    <property type="entry name" value="Cytochrome_CBB3"/>
    <property type="match status" value="1"/>
</dbReference>
<feature type="domain" description="Cytochrome c" evidence="8">
    <location>
        <begin position="202"/>
        <end position="306"/>
    </location>
</feature>
<dbReference type="GO" id="GO:0009055">
    <property type="term" value="F:electron transfer activity"/>
    <property type="evidence" value="ECO:0007669"/>
    <property type="project" value="InterPro"/>
</dbReference>